<dbReference type="OrthoDB" id="9801717at2"/>
<keyword evidence="4" id="KW-0233">DNA recombination</keyword>
<protein>
    <submittedName>
        <fullName evidence="8">Integron integrase</fullName>
    </submittedName>
</protein>
<dbReference type="InterPro" id="IPR011010">
    <property type="entry name" value="DNA_brk_join_enz"/>
</dbReference>
<dbReference type="InterPro" id="IPR013762">
    <property type="entry name" value="Integrase-like_cat_sf"/>
</dbReference>
<evidence type="ECO:0000259" key="6">
    <source>
        <dbReference type="PROSITE" id="PS51898"/>
    </source>
</evidence>
<evidence type="ECO:0000256" key="1">
    <source>
        <dbReference type="ARBA" id="ARBA00008857"/>
    </source>
</evidence>
<dbReference type="NCBIfam" id="TIGR02249">
    <property type="entry name" value="integrase_gron"/>
    <property type="match status" value="1"/>
</dbReference>
<dbReference type="RefSeq" id="WP_140003364.1">
    <property type="nucleotide sequence ID" value="NZ_CP040946.1"/>
</dbReference>
<dbReference type="InterPro" id="IPR002104">
    <property type="entry name" value="Integrase_catalytic"/>
</dbReference>
<dbReference type="InterPro" id="IPR050090">
    <property type="entry name" value="Tyrosine_recombinase_XerCD"/>
</dbReference>
<sequence length="327" mass="36758">MAYTPEVKQPIKLFPLIVDRLRTLNYSQRTEEAYIQWIKRYILHHGKRHPREMGVAEVEDFLTHLAIEKTVAASTQNQAKSALHFLYDEVLGQRLPALENMSKVKAQKRLPVVLSPQEVQAILSGLDGARWLMASLLYGSGLKVMECLRLRVADIDFSRLEILVRDEQGYKNRITLLASSLVNPLQLHLQAVEALFRDDLSKGLGEVWMPPALVKKQATSGKDWAWQYVFPASRLSVVQTSGAVYRHHADEKPLQRAIKKAAEHARIHKQVSPNVLRHSFAAHLLQGGQALKTVQQLMGHADESTTLLYTKVVMTGGRGVASPLDVI</sequence>
<dbReference type="PANTHER" id="PTHR30349">
    <property type="entry name" value="PHAGE INTEGRASE-RELATED"/>
    <property type="match status" value="1"/>
</dbReference>
<name>A0A5B8CRX1_9PROT</name>
<dbReference type="PROSITE" id="PS51900">
    <property type="entry name" value="CB"/>
    <property type="match status" value="1"/>
</dbReference>
<dbReference type="PANTHER" id="PTHR30349:SF64">
    <property type="entry name" value="PROPHAGE INTEGRASE INTD-RELATED"/>
    <property type="match status" value="1"/>
</dbReference>
<reference evidence="9" key="1">
    <citation type="journal article" date="2019" name="ISME J.">
        <title>Evolution in action: habitat transition from sediment to the pelagial leads to genome streamlining in Methylophilaceae.</title>
        <authorList>
            <person name="Salcher M."/>
            <person name="Schaefle D."/>
            <person name="Kaspar M."/>
            <person name="Neuenschwander S.M."/>
            <person name="Ghai R."/>
        </authorList>
    </citation>
    <scope>NUCLEOTIDE SEQUENCE [LARGE SCALE GENOMIC DNA]</scope>
    <source>
        <strain evidence="9">MMS-M-51</strain>
    </source>
</reference>
<keyword evidence="3 5" id="KW-0238">DNA-binding</keyword>
<dbReference type="GO" id="GO:0006310">
    <property type="term" value="P:DNA recombination"/>
    <property type="evidence" value="ECO:0007669"/>
    <property type="project" value="UniProtKB-KW"/>
</dbReference>
<feature type="domain" description="Core-binding (CB)" evidence="7">
    <location>
        <begin position="11"/>
        <end position="91"/>
    </location>
</feature>
<evidence type="ECO:0000313" key="9">
    <source>
        <dbReference type="Proteomes" id="UP000311008"/>
    </source>
</evidence>
<dbReference type="Gene3D" id="1.10.443.10">
    <property type="entry name" value="Intergrase catalytic core"/>
    <property type="match status" value="1"/>
</dbReference>
<evidence type="ECO:0000256" key="4">
    <source>
        <dbReference type="ARBA" id="ARBA00023172"/>
    </source>
</evidence>
<evidence type="ECO:0000256" key="3">
    <source>
        <dbReference type="ARBA" id="ARBA00023125"/>
    </source>
</evidence>
<dbReference type="InterPro" id="IPR004107">
    <property type="entry name" value="Integrase_SAM-like_N"/>
</dbReference>
<evidence type="ECO:0000259" key="7">
    <source>
        <dbReference type="PROSITE" id="PS51900"/>
    </source>
</evidence>
<evidence type="ECO:0000256" key="5">
    <source>
        <dbReference type="PROSITE-ProRule" id="PRU01248"/>
    </source>
</evidence>
<dbReference type="SUPFAM" id="SSF56349">
    <property type="entry name" value="DNA breaking-rejoining enzymes"/>
    <property type="match status" value="1"/>
</dbReference>
<dbReference type="AlphaFoldDB" id="A0A5B8CRX1"/>
<dbReference type="InterPro" id="IPR044068">
    <property type="entry name" value="CB"/>
</dbReference>
<evidence type="ECO:0000313" key="8">
    <source>
        <dbReference type="EMBL" id="QDC44023.1"/>
    </source>
</evidence>
<keyword evidence="9" id="KW-1185">Reference proteome</keyword>
<dbReference type="EMBL" id="CP040946">
    <property type="protein sequence ID" value="QDC44023.1"/>
    <property type="molecule type" value="Genomic_DNA"/>
</dbReference>
<dbReference type="KEGG" id="mmec:FIU01_05440"/>
<dbReference type="PROSITE" id="PS51898">
    <property type="entry name" value="TYR_RECOMBINASE"/>
    <property type="match status" value="1"/>
</dbReference>
<evidence type="ECO:0000256" key="2">
    <source>
        <dbReference type="ARBA" id="ARBA00022908"/>
    </source>
</evidence>
<comment type="similarity">
    <text evidence="1">Belongs to the 'phage' integrase family.</text>
</comment>
<dbReference type="InterPro" id="IPR010998">
    <property type="entry name" value="Integrase_recombinase_N"/>
</dbReference>
<proteinExistence type="inferred from homology"/>
<dbReference type="GO" id="GO:0003677">
    <property type="term" value="F:DNA binding"/>
    <property type="evidence" value="ECO:0007669"/>
    <property type="project" value="UniProtKB-UniRule"/>
</dbReference>
<dbReference type="Pfam" id="PF00589">
    <property type="entry name" value="Phage_integrase"/>
    <property type="match status" value="1"/>
</dbReference>
<gene>
    <name evidence="8" type="ORF">FIU01_05440</name>
</gene>
<dbReference type="Pfam" id="PF13495">
    <property type="entry name" value="Phage_int_SAM_4"/>
    <property type="match status" value="1"/>
</dbReference>
<keyword evidence="2" id="KW-0229">DNA integration</keyword>
<dbReference type="InterPro" id="IPR011946">
    <property type="entry name" value="Integrase_integron-type"/>
</dbReference>
<dbReference type="GO" id="GO:0015074">
    <property type="term" value="P:DNA integration"/>
    <property type="evidence" value="ECO:0007669"/>
    <property type="project" value="UniProtKB-KW"/>
</dbReference>
<dbReference type="Gene3D" id="1.10.150.130">
    <property type="match status" value="1"/>
</dbReference>
<accession>A0A5B8CRX1</accession>
<feature type="domain" description="Tyr recombinase" evidence="6">
    <location>
        <begin position="109"/>
        <end position="322"/>
    </location>
</feature>
<organism evidence="8 9">
    <name type="scientific">Methylophilus medardicus</name>
    <dbReference type="NCBI Taxonomy" id="2588534"/>
    <lineage>
        <taxon>Bacteria</taxon>
        <taxon>Pseudomonadati</taxon>
        <taxon>Pseudomonadota</taxon>
        <taxon>Betaproteobacteria</taxon>
        <taxon>Nitrosomonadales</taxon>
        <taxon>Methylophilaceae</taxon>
        <taxon>Methylophilus</taxon>
    </lineage>
</organism>
<dbReference type="Proteomes" id="UP000311008">
    <property type="component" value="Chromosome"/>
</dbReference>